<sequence>MSIIGIIIIALLIYRQFSQNKINKWQEKLDKAIHTVALSVNCDWDTAKNIVQVLGRYAVPIDIIINSSEVIDLGNSKVYKYNFTYSVNKGYFILDENYLIKELVYNDINLLQLNTVK</sequence>
<dbReference type="KEGG" id="vrg:OKW85_07365"/>
<evidence type="ECO:0000313" key="1">
    <source>
        <dbReference type="EMBL" id="UZG50516.1"/>
    </source>
</evidence>
<name>A0AA46X470_9FIRM</name>
<reference evidence="1" key="1">
    <citation type="submission" date="2022-11" db="EMBL/GenBank/DDBJ databases">
        <title>Complete genome sequence of Veillonella rogosae KCOM 3468 isolated from human Subgingival dental plaque of Chronic peridontitis Lesion.</title>
        <authorList>
            <person name="Park S.-N."/>
            <person name="Lim Y.K."/>
            <person name="Kook J.-K."/>
        </authorList>
    </citation>
    <scope>NUCLEOTIDE SEQUENCE</scope>
    <source>
        <strain evidence="1">KCOM 3468</strain>
    </source>
</reference>
<accession>A0AA46X470</accession>
<evidence type="ECO:0000313" key="2">
    <source>
        <dbReference type="Proteomes" id="UP001164244"/>
    </source>
</evidence>
<gene>
    <name evidence="1" type="ORF">OKW85_07365</name>
</gene>
<dbReference type="AlphaFoldDB" id="A0AA46X470"/>
<organism evidence="1 2">
    <name type="scientific">Veillonella rogosae</name>
    <dbReference type="NCBI Taxonomy" id="423477"/>
    <lineage>
        <taxon>Bacteria</taxon>
        <taxon>Bacillati</taxon>
        <taxon>Bacillota</taxon>
        <taxon>Negativicutes</taxon>
        <taxon>Veillonellales</taxon>
        <taxon>Veillonellaceae</taxon>
        <taxon>Veillonella</taxon>
    </lineage>
</organism>
<dbReference type="EMBL" id="CP110418">
    <property type="protein sequence ID" value="UZG50516.1"/>
    <property type="molecule type" value="Genomic_DNA"/>
</dbReference>
<dbReference type="Proteomes" id="UP001164244">
    <property type="component" value="Chromosome"/>
</dbReference>
<dbReference type="RefSeq" id="WP_265137703.1">
    <property type="nucleotide sequence ID" value="NZ_CP110418.1"/>
</dbReference>
<protein>
    <submittedName>
        <fullName evidence="1">Uncharacterized protein</fullName>
    </submittedName>
</protein>
<proteinExistence type="predicted"/>